<proteinExistence type="predicted"/>
<dbReference type="OrthoDB" id="3790322at2759"/>
<dbReference type="Proteomes" id="UP000800036">
    <property type="component" value="Unassembled WGS sequence"/>
</dbReference>
<accession>A0A6A5URA6</accession>
<keyword evidence="1" id="KW-0812">Transmembrane</keyword>
<name>A0A6A5URA6_9PLEO</name>
<evidence type="ECO:0000256" key="1">
    <source>
        <dbReference type="SAM" id="Phobius"/>
    </source>
</evidence>
<keyword evidence="1" id="KW-1133">Transmembrane helix</keyword>
<feature type="transmembrane region" description="Helical" evidence="1">
    <location>
        <begin position="6"/>
        <end position="23"/>
    </location>
</feature>
<dbReference type="EMBL" id="ML976745">
    <property type="protein sequence ID" value="KAF1966489.1"/>
    <property type="molecule type" value="Genomic_DNA"/>
</dbReference>
<sequence>MLSSIWASLPAPAMLFVCAPYFAERSMVTMVRYWIYLLYIIGVAVGALVFGSEANAMECAMP</sequence>
<evidence type="ECO:0000313" key="2">
    <source>
        <dbReference type="EMBL" id="KAF1966489.1"/>
    </source>
</evidence>
<evidence type="ECO:0000313" key="3">
    <source>
        <dbReference type="Proteomes" id="UP000800036"/>
    </source>
</evidence>
<protein>
    <submittedName>
        <fullName evidence="2">Uncharacterized protein</fullName>
    </submittedName>
</protein>
<keyword evidence="3" id="KW-1185">Reference proteome</keyword>
<feature type="transmembrane region" description="Helical" evidence="1">
    <location>
        <begin position="35"/>
        <end position="52"/>
    </location>
</feature>
<keyword evidence="1" id="KW-0472">Membrane</keyword>
<reference evidence="2" key="1">
    <citation type="journal article" date="2020" name="Stud. Mycol.">
        <title>101 Dothideomycetes genomes: a test case for predicting lifestyles and emergence of pathogens.</title>
        <authorList>
            <person name="Haridas S."/>
            <person name="Albert R."/>
            <person name="Binder M."/>
            <person name="Bloem J."/>
            <person name="Labutti K."/>
            <person name="Salamov A."/>
            <person name="Andreopoulos B."/>
            <person name="Baker S."/>
            <person name="Barry K."/>
            <person name="Bills G."/>
            <person name="Bluhm B."/>
            <person name="Cannon C."/>
            <person name="Castanera R."/>
            <person name="Culley D."/>
            <person name="Daum C."/>
            <person name="Ezra D."/>
            <person name="Gonzalez J."/>
            <person name="Henrissat B."/>
            <person name="Kuo A."/>
            <person name="Liang C."/>
            <person name="Lipzen A."/>
            <person name="Lutzoni F."/>
            <person name="Magnuson J."/>
            <person name="Mondo S."/>
            <person name="Nolan M."/>
            <person name="Ohm R."/>
            <person name="Pangilinan J."/>
            <person name="Park H.-J."/>
            <person name="Ramirez L."/>
            <person name="Alfaro M."/>
            <person name="Sun H."/>
            <person name="Tritt A."/>
            <person name="Yoshinaga Y."/>
            <person name="Zwiers L.-H."/>
            <person name="Turgeon B."/>
            <person name="Goodwin S."/>
            <person name="Spatafora J."/>
            <person name="Crous P."/>
            <person name="Grigoriev I."/>
        </authorList>
    </citation>
    <scope>NUCLEOTIDE SEQUENCE</scope>
    <source>
        <strain evidence="2">CBS 107.79</strain>
    </source>
</reference>
<organism evidence="2 3">
    <name type="scientific">Bimuria novae-zelandiae CBS 107.79</name>
    <dbReference type="NCBI Taxonomy" id="1447943"/>
    <lineage>
        <taxon>Eukaryota</taxon>
        <taxon>Fungi</taxon>
        <taxon>Dikarya</taxon>
        <taxon>Ascomycota</taxon>
        <taxon>Pezizomycotina</taxon>
        <taxon>Dothideomycetes</taxon>
        <taxon>Pleosporomycetidae</taxon>
        <taxon>Pleosporales</taxon>
        <taxon>Massarineae</taxon>
        <taxon>Didymosphaeriaceae</taxon>
        <taxon>Bimuria</taxon>
    </lineage>
</organism>
<dbReference type="AlphaFoldDB" id="A0A6A5URA6"/>
<gene>
    <name evidence="2" type="ORF">BU23DRAFT_560185</name>
</gene>